<dbReference type="EMBL" id="JABBPN010000032">
    <property type="protein sequence ID" value="NMO98166.1"/>
    <property type="molecule type" value="Genomic_DNA"/>
</dbReference>
<comment type="caution">
    <text evidence="1">The sequence shown here is derived from an EMBL/GenBank/DDBJ whole genome shotgun (WGS) entry which is preliminary data.</text>
</comment>
<evidence type="ECO:0000313" key="2">
    <source>
        <dbReference type="Proteomes" id="UP000565468"/>
    </source>
</evidence>
<proteinExistence type="predicted"/>
<sequence length="183" mass="21471">MEGYIKLVALHERNNQTTRKDVWFSESEKIFINQSVETKEDFIKLIAFAYSWMPTIPRLLGDIDWNQVHSMLVKMQSGDISDREPLLSMIVPYINNSVVGASKVLYFMAPQYVPIIDSRVLNTWFKLMQPYKLRKTTNSVHQDIERYIQYWDYLLEWIENTNGHASLRKLEGMLYGVNGNVSI</sequence>
<reference evidence="1 2" key="1">
    <citation type="submission" date="2020-04" db="EMBL/GenBank/DDBJ databases">
        <title>Paenibacillus algicola sp. nov., a novel marine bacterium producing alginate lyase.</title>
        <authorList>
            <person name="Huang H."/>
        </authorList>
    </citation>
    <scope>NUCLEOTIDE SEQUENCE [LARGE SCALE GENOMIC DNA]</scope>
    <source>
        <strain evidence="1 2">L7-75</strain>
    </source>
</reference>
<gene>
    <name evidence="1" type="ORF">HII30_20650</name>
</gene>
<dbReference type="AlphaFoldDB" id="A0A848MCE1"/>
<dbReference type="Proteomes" id="UP000565468">
    <property type="component" value="Unassembled WGS sequence"/>
</dbReference>
<keyword evidence="2" id="KW-1185">Reference proteome</keyword>
<accession>A0A848MCE1</accession>
<name>A0A848MCE1_PAELE</name>
<evidence type="ECO:0000313" key="1">
    <source>
        <dbReference type="EMBL" id="NMO98166.1"/>
    </source>
</evidence>
<protein>
    <submittedName>
        <fullName evidence="1">Uncharacterized protein</fullName>
    </submittedName>
</protein>
<organism evidence="1 2">
    <name type="scientific">Paenibacillus lemnae</name>
    <dbReference type="NCBI Taxonomy" id="1330551"/>
    <lineage>
        <taxon>Bacteria</taxon>
        <taxon>Bacillati</taxon>
        <taxon>Bacillota</taxon>
        <taxon>Bacilli</taxon>
        <taxon>Bacillales</taxon>
        <taxon>Paenibacillaceae</taxon>
        <taxon>Paenibacillus</taxon>
    </lineage>
</organism>